<proteinExistence type="predicted"/>
<sequence length="80" mass="8275">MVTLFQSTLLGLLFLPSLSIKSNNWSRAESKILYGSGLFSPSSEFPNEGICAGEEGSLSAGNEANTSDIAEGSSSSSPPC</sequence>
<dbReference type="EMBL" id="MG432477">
    <property type="protein sequence ID" value="AWQ61498.1"/>
    <property type="molecule type" value="Genomic_DNA"/>
</dbReference>
<gene>
    <name evidence="3" type="primary">44</name>
</gene>
<feature type="compositionally biased region" description="Polar residues" evidence="1">
    <location>
        <begin position="59"/>
        <end position="80"/>
    </location>
</feature>
<dbReference type="EMBL" id="MG432479">
    <property type="protein sequence ID" value="AWQ62343.1"/>
    <property type="molecule type" value="Genomic_DNA"/>
</dbReference>
<dbReference type="EMBL" id="MG432475">
    <property type="protein sequence ID" value="AWQ60652.1"/>
    <property type="molecule type" value="Genomic_DNA"/>
</dbReference>
<organismHost>
    <name type="scientific">Crustacea</name>
    <name type="common">crustaceans</name>
    <dbReference type="NCBI Taxonomy" id="6657"/>
</organismHost>
<feature type="region of interest" description="Disordered" evidence="1">
    <location>
        <begin position="50"/>
        <end position="80"/>
    </location>
</feature>
<reference evidence="3" key="2">
    <citation type="journal article" name="FEMS Microbiol. Lett.">
        <title>Molecular variability and genetic structure of white spot syndrome virus strains from northwest Mexico based on the analysis of genomes.</title>
        <authorList>
            <person name="Parrilla-Taylor D.P."/>
            <person name="Vibanco-Perez N."/>
            <person name="Duran-Avelar M.J."/>
            <person name="Gomez-Gil B."/>
            <person name="Llera-Herrera R."/>
            <person name="Vazquez-Juarez R."/>
        </authorList>
    </citation>
    <scope>NUCLEOTIDE SEQUENCE</scope>
    <source>
        <strain evidence="2">AC1</strain>
        <strain evidence="3">ACF2</strain>
        <strain evidence="4">DVI</strain>
        <strain evidence="5">JP</strain>
    </source>
</reference>
<evidence type="ECO:0000313" key="2">
    <source>
        <dbReference type="EMBL" id="AWQ60233.1"/>
    </source>
</evidence>
<dbReference type="EMBL" id="MG432474">
    <property type="protein sequence ID" value="AWQ60233.1"/>
    <property type="molecule type" value="Genomic_DNA"/>
</dbReference>
<organism evidence="3">
    <name type="scientific">White spot syndrome virus</name>
    <name type="common">WSSV</name>
    <name type="synonym">White spot bacilliform virus</name>
    <dbReference type="NCBI Taxonomy" id="92652"/>
    <lineage>
        <taxon>Viruses</taxon>
        <taxon>Viruses incertae sedis</taxon>
        <taxon>Naldaviricetes</taxon>
        <taxon>Nimaviridae</taxon>
        <taxon>Whispovirus</taxon>
        <taxon>White spot syndrome virus</taxon>
    </lineage>
</organism>
<evidence type="ECO:0000313" key="3">
    <source>
        <dbReference type="EMBL" id="AWQ60652.1"/>
    </source>
</evidence>
<name>A0A2U9G8I9_WSSV</name>
<evidence type="ECO:0000313" key="5">
    <source>
        <dbReference type="EMBL" id="AWQ62343.1"/>
    </source>
</evidence>
<reference evidence="3" key="1">
    <citation type="submission" date="2017-11" db="EMBL/GenBank/DDBJ databases">
        <authorList>
            <person name="Parrilla Taylor D.P."/>
            <person name="Vibanco-Perez N."/>
            <person name="Duran-Avelar Md.J."/>
            <person name="Gomez-Gil B."/>
            <person name="Llera-Herrera R."/>
            <person name="Vazquez-Juarez R."/>
        </authorList>
    </citation>
    <scope>NUCLEOTIDE SEQUENCE</scope>
    <source>
        <strain evidence="2">AC1</strain>
        <strain evidence="3">ACF2</strain>
        <strain evidence="4">DVI</strain>
        <strain evidence="5">JP</strain>
    </source>
</reference>
<accession>A0A2U9G8I9</accession>
<evidence type="ECO:0000256" key="1">
    <source>
        <dbReference type="SAM" id="MobiDB-lite"/>
    </source>
</evidence>
<evidence type="ECO:0000313" key="4">
    <source>
        <dbReference type="EMBL" id="AWQ61498.1"/>
    </source>
</evidence>
<protein>
    <submittedName>
        <fullName evidence="3">Wsv044</fullName>
    </submittedName>
</protein>